<dbReference type="Proteomes" id="UP000184499">
    <property type="component" value="Unassembled WGS sequence"/>
</dbReference>
<dbReference type="VEuPathDB" id="FungiDB:ASPBRDRAFT_56439"/>
<name>A0A1L9UG68_ASPBC</name>
<protein>
    <submittedName>
        <fullName evidence="2">Uncharacterized protein</fullName>
    </submittedName>
</protein>
<evidence type="ECO:0000313" key="3">
    <source>
        <dbReference type="Proteomes" id="UP000184499"/>
    </source>
</evidence>
<dbReference type="EMBL" id="KV878686">
    <property type="protein sequence ID" value="OJJ70667.1"/>
    <property type="molecule type" value="Genomic_DNA"/>
</dbReference>
<dbReference type="AlphaFoldDB" id="A0A1L9UG68"/>
<organism evidence="2 3">
    <name type="scientific">Aspergillus brasiliensis (strain CBS 101740 / IMI 381727 / IBT 21946)</name>
    <dbReference type="NCBI Taxonomy" id="767769"/>
    <lineage>
        <taxon>Eukaryota</taxon>
        <taxon>Fungi</taxon>
        <taxon>Dikarya</taxon>
        <taxon>Ascomycota</taxon>
        <taxon>Pezizomycotina</taxon>
        <taxon>Eurotiomycetes</taxon>
        <taxon>Eurotiomycetidae</taxon>
        <taxon>Eurotiales</taxon>
        <taxon>Aspergillaceae</taxon>
        <taxon>Aspergillus</taxon>
        <taxon>Aspergillus subgen. Circumdati</taxon>
    </lineage>
</organism>
<evidence type="ECO:0000313" key="2">
    <source>
        <dbReference type="EMBL" id="OJJ70667.1"/>
    </source>
</evidence>
<feature type="compositionally biased region" description="Gly residues" evidence="1">
    <location>
        <begin position="145"/>
        <end position="154"/>
    </location>
</feature>
<accession>A0A1L9UG68</accession>
<dbReference type="OrthoDB" id="10514478at2759"/>
<dbReference type="RefSeq" id="XP_067477915.1">
    <property type="nucleotide sequence ID" value="XM_067627566.1"/>
</dbReference>
<proteinExistence type="predicted"/>
<feature type="compositionally biased region" description="Polar residues" evidence="1">
    <location>
        <begin position="125"/>
        <end position="136"/>
    </location>
</feature>
<evidence type="ECO:0000256" key="1">
    <source>
        <dbReference type="SAM" id="MobiDB-lite"/>
    </source>
</evidence>
<reference evidence="3" key="1">
    <citation type="journal article" date="2017" name="Genome Biol.">
        <title>Comparative genomics reveals high biological diversity and specific adaptations in the industrially and medically important fungal genus Aspergillus.</title>
        <authorList>
            <person name="de Vries R.P."/>
            <person name="Riley R."/>
            <person name="Wiebenga A."/>
            <person name="Aguilar-Osorio G."/>
            <person name="Amillis S."/>
            <person name="Uchima C.A."/>
            <person name="Anderluh G."/>
            <person name="Asadollahi M."/>
            <person name="Askin M."/>
            <person name="Barry K."/>
            <person name="Battaglia E."/>
            <person name="Bayram O."/>
            <person name="Benocci T."/>
            <person name="Braus-Stromeyer S.A."/>
            <person name="Caldana C."/>
            <person name="Canovas D."/>
            <person name="Cerqueira G.C."/>
            <person name="Chen F."/>
            <person name="Chen W."/>
            <person name="Choi C."/>
            <person name="Clum A."/>
            <person name="Dos Santos R.A."/>
            <person name="Damasio A.R."/>
            <person name="Diallinas G."/>
            <person name="Emri T."/>
            <person name="Fekete E."/>
            <person name="Flipphi M."/>
            <person name="Freyberg S."/>
            <person name="Gallo A."/>
            <person name="Gournas C."/>
            <person name="Habgood R."/>
            <person name="Hainaut M."/>
            <person name="Harispe M.L."/>
            <person name="Henrissat B."/>
            <person name="Hilden K.S."/>
            <person name="Hope R."/>
            <person name="Hossain A."/>
            <person name="Karabika E."/>
            <person name="Karaffa L."/>
            <person name="Karanyi Z."/>
            <person name="Krasevec N."/>
            <person name="Kuo A."/>
            <person name="Kusch H."/>
            <person name="LaButti K."/>
            <person name="Lagendijk E.L."/>
            <person name="Lapidus A."/>
            <person name="Levasseur A."/>
            <person name="Lindquist E."/>
            <person name="Lipzen A."/>
            <person name="Logrieco A.F."/>
            <person name="MacCabe A."/>
            <person name="Maekelae M.R."/>
            <person name="Malavazi I."/>
            <person name="Melin P."/>
            <person name="Meyer V."/>
            <person name="Mielnichuk N."/>
            <person name="Miskei M."/>
            <person name="Molnar A.P."/>
            <person name="Mule G."/>
            <person name="Ngan C.Y."/>
            <person name="Orejas M."/>
            <person name="Orosz E."/>
            <person name="Ouedraogo J.P."/>
            <person name="Overkamp K.M."/>
            <person name="Park H.-S."/>
            <person name="Perrone G."/>
            <person name="Piumi F."/>
            <person name="Punt P.J."/>
            <person name="Ram A.F."/>
            <person name="Ramon A."/>
            <person name="Rauscher S."/>
            <person name="Record E."/>
            <person name="Riano-Pachon D.M."/>
            <person name="Robert V."/>
            <person name="Roehrig J."/>
            <person name="Ruller R."/>
            <person name="Salamov A."/>
            <person name="Salih N.S."/>
            <person name="Samson R.A."/>
            <person name="Sandor E."/>
            <person name="Sanguinetti M."/>
            <person name="Schuetze T."/>
            <person name="Sepcic K."/>
            <person name="Shelest E."/>
            <person name="Sherlock G."/>
            <person name="Sophianopoulou V."/>
            <person name="Squina F.M."/>
            <person name="Sun H."/>
            <person name="Susca A."/>
            <person name="Todd R.B."/>
            <person name="Tsang A."/>
            <person name="Unkles S.E."/>
            <person name="van de Wiele N."/>
            <person name="van Rossen-Uffink D."/>
            <person name="Oliveira J.V."/>
            <person name="Vesth T.C."/>
            <person name="Visser J."/>
            <person name="Yu J.-H."/>
            <person name="Zhou M."/>
            <person name="Andersen M.R."/>
            <person name="Archer D.B."/>
            <person name="Baker S.E."/>
            <person name="Benoit I."/>
            <person name="Brakhage A.A."/>
            <person name="Braus G.H."/>
            <person name="Fischer R."/>
            <person name="Frisvad J.C."/>
            <person name="Goldman G.H."/>
            <person name="Houbraken J."/>
            <person name="Oakley B."/>
            <person name="Pocsi I."/>
            <person name="Scazzocchio C."/>
            <person name="Seiboth B."/>
            <person name="vanKuyk P.A."/>
            <person name="Wortman J."/>
            <person name="Dyer P.S."/>
            <person name="Grigoriev I.V."/>
        </authorList>
    </citation>
    <scope>NUCLEOTIDE SEQUENCE [LARGE SCALE GENOMIC DNA]</scope>
    <source>
        <strain evidence="3">CBS 101740 / IMI 381727 / IBT 21946</strain>
    </source>
</reference>
<keyword evidence="3" id="KW-1185">Reference proteome</keyword>
<feature type="compositionally biased region" description="Basic and acidic residues" evidence="1">
    <location>
        <begin position="7"/>
        <end position="25"/>
    </location>
</feature>
<sequence>MNTGVAFDEHRNRAHRGEPAEGEEKRTALECMNSRLRGTPAKACIYEGVWENEGNSSVGAGANKYQGPQSPHIWSAEDGSRGPIVPTGGTRILGSLVRGETAGHRHHSDSCWKWKSGDFGSNITQIRYPSIPSNTDGPKEELPLPGGGGSDARL</sequence>
<feature type="region of interest" description="Disordered" evidence="1">
    <location>
        <begin position="1"/>
        <end position="25"/>
    </location>
</feature>
<dbReference type="GeneID" id="93580054"/>
<feature type="region of interest" description="Disordered" evidence="1">
    <location>
        <begin position="60"/>
        <end position="89"/>
    </location>
</feature>
<gene>
    <name evidence="2" type="ORF">ASPBRDRAFT_56439</name>
</gene>
<feature type="region of interest" description="Disordered" evidence="1">
    <location>
        <begin position="125"/>
        <end position="154"/>
    </location>
</feature>